<feature type="region of interest" description="Disordered" evidence="9">
    <location>
        <begin position="521"/>
        <end position="550"/>
    </location>
</feature>
<feature type="transmembrane region" description="Helical" evidence="10">
    <location>
        <begin position="570"/>
        <end position="600"/>
    </location>
</feature>
<dbReference type="InterPro" id="IPR003339">
    <property type="entry name" value="ABC/ECF_trnsptr_transmembrane"/>
</dbReference>
<dbReference type="GO" id="GO:0005524">
    <property type="term" value="F:ATP binding"/>
    <property type="evidence" value="ECO:0007669"/>
    <property type="project" value="UniProtKB-KW"/>
</dbReference>
<dbReference type="EMBL" id="JADOTZ010000001">
    <property type="protein sequence ID" value="MBG6084218.1"/>
    <property type="molecule type" value="Genomic_DNA"/>
</dbReference>
<dbReference type="InterPro" id="IPR003593">
    <property type="entry name" value="AAA+_ATPase"/>
</dbReference>
<sequence length="812" mass="83858">MTVESPAMTAGARIVADAWRFQHADRSAPAVSGLDLSLRPGERVLLVGPSGAGKSTLLHALAGVLHDDDSSSAGRLTIDGVSAGTVPGVVGLMQQDPETQVVQATVGDDVAFGCENLSVPREEIGPRVDAALEAVGLDVPLTGSTSALSGGQKQRLALAGLLAMRPRVLLLDEPTANLDPAGVTEVRDAVVSALDATGATAVIVEHRLAAWAPHVDRVLVLEPGGGIIADGTPAALFAPGPLRERLTAAGVWVPGHVPQLPAAAAARPTSPGTTAPRLQASHLAVGRGKPGKSQPTLDAVSLELDPGEALCITGANGAGKSTLALTLGGLLPEHGGEITYRNATTTGDIPERGASDRPAGREFSRPYLWRAGELVGRIGSVFQEPEHQFVTQSVRAELDYGQRHARDDAGQPAFSEEEIEARTDELLARLRLSDLAEANPFTLSGGEKRRLSVAAVLAARPSVLILDEPTFGQDANTWAELAALLRDELHAGASVLAVTHDEHFAAAIGAAQADVAGLAGGNAADHHDSGKTTTGAAVTPSSPSGGRLTLEPSERSAASFMGRANPLAKLAALICVTVPLVVSMDFVSSAVVVAATLSVLPLSGLRISDFLLRAWPLLVAALFAAWGTTLVGETSGSMLVDWGPLTISTGSLEAGLATGTRIFAVALPAVVMISSTNPTDLANALAQRAHLPHRFVLGALAGMRLVGLLAEEWHVLSMARRARGVGSHGSLRQRVLANAGQAFSLIVQAIRRASRLAMSMEAKGFGGPERSWWRASVFRRRDAVILAGGLLVGAVAVAAALAAGTWNVVWSS</sequence>
<comment type="subcellular location">
    <subcellularLocation>
        <location evidence="1">Membrane</location>
        <topology evidence="1">Multi-pass membrane protein</topology>
    </subcellularLocation>
</comment>
<evidence type="ECO:0000256" key="5">
    <source>
        <dbReference type="ARBA" id="ARBA00022741"/>
    </source>
</evidence>
<evidence type="ECO:0000256" key="9">
    <source>
        <dbReference type="SAM" id="MobiDB-lite"/>
    </source>
</evidence>
<dbReference type="PROSITE" id="PS00211">
    <property type="entry name" value="ABC_TRANSPORTER_1"/>
    <property type="match status" value="2"/>
</dbReference>
<dbReference type="SUPFAM" id="SSF52540">
    <property type="entry name" value="P-loop containing nucleoside triphosphate hydrolases"/>
    <property type="match status" value="2"/>
</dbReference>
<feature type="compositionally biased region" description="Polar residues" evidence="9">
    <location>
        <begin position="531"/>
        <end position="544"/>
    </location>
</feature>
<dbReference type="InterPro" id="IPR015856">
    <property type="entry name" value="ABC_transpr_CbiO/EcfA_su"/>
</dbReference>
<keyword evidence="12" id="KW-0378">Hydrolase</keyword>
<dbReference type="InterPro" id="IPR050095">
    <property type="entry name" value="ECF_ABC_transporter_ATP-bd"/>
</dbReference>
<keyword evidence="4 10" id="KW-0812">Transmembrane</keyword>
<evidence type="ECO:0000313" key="13">
    <source>
        <dbReference type="Proteomes" id="UP000625033"/>
    </source>
</evidence>
<accession>A0A931DC95</accession>
<dbReference type="RefSeq" id="WP_331271447.1">
    <property type="nucleotide sequence ID" value="NZ_JADOTZ010000001.1"/>
</dbReference>
<evidence type="ECO:0000313" key="12">
    <source>
        <dbReference type="EMBL" id="MBG6084218.1"/>
    </source>
</evidence>
<dbReference type="EC" id="3.6.3.-" evidence="12"/>
<dbReference type="CDD" id="cd16914">
    <property type="entry name" value="EcfT"/>
    <property type="match status" value="1"/>
</dbReference>
<feature type="region of interest" description="Disordered" evidence="9">
    <location>
        <begin position="341"/>
        <end position="360"/>
    </location>
</feature>
<dbReference type="Pfam" id="PF00005">
    <property type="entry name" value="ABC_tran"/>
    <property type="match status" value="2"/>
</dbReference>
<dbReference type="InterPro" id="IPR017871">
    <property type="entry name" value="ABC_transporter-like_CS"/>
</dbReference>
<evidence type="ECO:0000256" key="2">
    <source>
        <dbReference type="ARBA" id="ARBA00005417"/>
    </source>
</evidence>
<keyword evidence="8 10" id="KW-0472">Membrane</keyword>
<dbReference type="PROSITE" id="PS50893">
    <property type="entry name" value="ABC_TRANSPORTER_2"/>
    <property type="match status" value="2"/>
</dbReference>
<feature type="domain" description="ABC transporter" evidence="11">
    <location>
        <begin position="278"/>
        <end position="545"/>
    </location>
</feature>
<evidence type="ECO:0000256" key="1">
    <source>
        <dbReference type="ARBA" id="ARBA00004141"/>
    </source>
</evidence>
<comment type="caution">
    <text evidence="12">The sequence shown here is derived from an EMBL/GenBank/DDBJ whole genome shotgun (WGS) entry which is preliminary data.</text>
</comment>
<feature type="transmembrane region" description="Helical" evidence="10">
    <location>
        <begin position="783"/>
        <end position="806"/>
    </location>
</feature>
<comment type="similarity">
    <text evidence="2">Belongs to the ABC transporter superfamily.</text>
</comment>
<evidence type="ECO:0000256" key="7">
    <source>
        <dbReference type="ARBA" id="ARBA00022989"/>
    </source>
</evidence>
<keyword evidence="13" id="KW-1185">Reference proteome</keyword>
<keyword evidence="6 12" id="KW-0067">ATP-binding</keyword>
<evidence type="ECO:0000256" key="8">
    <source>
        <dbReference type="ARBA" id="ARBA00023136"/>
    </source>
</evidence>
<keyword evidence="3" id="KW-0813">Transport</keyword>
<evidence type="ECO:0000256" key="3">
    <source>
        <dbReference type="ARBA" id="ARBA00022448"/>
    </source>
</evidence>
<evidence type="ECO:0000256" key="4">
    <source>
        <dbReference type="ARBA" id="ARBA00022692"/>
    </source>
</evidence>
<dbReference type="Proteomes" id="UP000625033">
    <property type="component" value="Unassembled WGS sequence"/>
</dbReference>
<protein>
    <submittedName>
        <fullName evidence="12">Energy-coupling factor transport system ATP-binding protein</fullName>
        <ecNumber evidence="12">3.6.3.-</ecNumber>
    </submittedName>
</protein>
<feature type="compositionally biased region" description="Basic and acidic residues" evidence="9">
    <location>
        <begin position="349"/>
        <end position="360"/>
    </location>
</feature>
<dbReference type="PANTHER" id="PTHR43553">
    <property type="entry name" value="HEAVY METAL TRANSPORTER"/>
    <property type="match status" value="1"/>
</dbReference>
<evidence type="ECO:0000259" key="11">
    <source>
        <dbReference type="PROSITE" id="PS50893"/>
    </source>
</evidence>
<dbReference type="PANTHER" id="PTHR43553:SF24">
    <property type="entry name" value="ENERGY-COUPLING FACTOR TRANSPORTER ATP-BINDING PROTEIN ECFA1"/>
    <property type="match status" value="1"/>
</dbReference>
<feature type="domain" description="ABC transporter" evidence="11">
    <location>
        <begin position="13"/>
        <end position="248"/>
    </location>
</feature>
<dbReference type="GO" id="GO:0016887">
    <property type="term" value="F:ATP hydrolysis activity"/>
    <property type="evidence" value="ECO:0007669"/>
    <property type="project" value="InterPro"/>
</dbReference>
<dbReference type="CDD" id="cd03225">
    <property type="entry name" value="ABC_cobalt_CbiO_domain1"/>
    <property type="match status" value="2"/>
</dbReference>
<dbReference type="SMART" id="SM00382">
    <property type="entry name" value="AAA"/>
    <property type="match status" value="2"/>
</dbReference>
<name>A0A931DC95_9MICC</name>
<dbReference type="Pfam" id="PF02361">
    <property type="entry name" value="CbiQ"/>
    <property type="match status" value="1"/>
</dbReference>
<dbReference type="Gene3D" id="3.40.50.300">
    <property type="entry name" value="P-loop containing nucleotide triphosphate hydrolases"/>
    <property type="match status" value="2"/>
</dbReference>
<organism evidence="12 13">
    <name type="scientific">Zhihengliuella flava</name>
    <dbReference type="NCBI Taxonomy" id="1285193"/>
    <lineage>
        <taxon>Bacteria</taxon>
        <taxon>Bacillati</taxon>
        <taxon>Actinomycetota</taxon>
        <taxon>Actinomycetes</taxon>
        <taxon>Micrococcales</taxon>
        <taxon>Micrococcaceae</taxon>
        <taxon>Zhihengliuella</taxon>
    </lineage>
</organism>
<reference evidence="12" key="1">
    <citation type="submission" date="2020-11" db="EMBL/GenBank/DDBJ databases">
        <title>Sequencing the genomes of 1000 actinobacteria strains.</title>
        <authorList>
            <person name="Klenk H.-P."/>
        </authorList>
    </citation>
    <scope>NUCLEOTIDE SEQUENCE</scope>
    <source>
        <strain evidence="12">DSM 26152</strain>
    </source>
</reference>
<dbReference type="AlphaFoldDB" id="A0A931DC95"/>
<dbReference type="InterPro" id="IPR003439">
    <property type="entry name" value="ABC_transporter-like_ATP-bd"/>
</dbReference>
<evidence type="ECO:0000256" key="6">
    <source>
        <dbReference type="ARBA" id="ARBA00022840"/>
    </source>
</evidence>
<evidence type="ECO:0000256" key="10">
    <source>
        <dbReference type="SAM" id="Phobius"/>
    </source>
</evidence>
<keyword evidence="5" id="KW-0547">Nucleotide-binding</keyword>
<proteinExistence type="inferred from homology"/>
<gene>
    <name evidence="12" type="ORF">IW252_000985</name>
</gene>
<feature type="transmembrane region" description="Helical" evidence="10">
    <location>
        <begin position="612"/>
        <end position="632"/>
    </location>
</feature>
<feature type="transmembrane region" description="Helical" evidence="10">
    <location>
        <begin position="652"/>
        <end position="674"/>
    </location>
</feature>
<dbReference type="GO" id="GO:0043190">
    <property type="term" value="C:ATP-binding cassette (ABC) transporter complex"/>
    <property type="evidence" value="ECO:0007669"/>
    <property type="project" value="TreeGrafter"/>
</dbReference>
<dbReference type="InterPro" id="IPR027417">
    <property type="entry name" value="P-loop_NTPase"/>
</dbReference>
<keyword evidence="7 10" id="KW-1133">Transmembrane helix</keyword>
<dbReference type="GO" id="GO:0042626">
    <property type="term" value="F:ATPase-coupled transmembrane transporter activity"/>
    <property type="evidence" value="ECO:0007669"/>
    <property type="project" value="TreeGrafter"/>
</dbReference>